<comment type="catalytic activity">
    <reaction evidence="3 4">
        <text>RX + glutathione = an S-substituted glutathione + a halide anion + H(+)</text>
        <dbReference type="Rhea" id="RHEA:16437"/>
        <dbReference type="ChEBI" id="CHEBI:15378"/>
        <dbReference type="ChEBI" id="CHEBI:16042"/>
        <dbReference type="ChEBI" id="CHEBI:17792"/>
        <dbReference type="ChEBI" id="CHEBI:57925"/>
        <dbReference type="ChEBI" id="CHEBI:90779"/>
        <dbReference type="EC" id="2.5.1.18"/>
    </reaction>
</comment>
<name>A0A5C5G5L9_9BASI</name>
<feature type="domain" description="DSBA-like thioredoxin" evidence="6">
    <location>
        <begin position="7"/>
        <end position="206"/>
    </location>
</feature>
<dbReference type="STRING" id="5288.A0A5C5G5L9"/>
<dbReference type="FunFam" id="3.40.30.10:FF:000096">
    <property type="entry name" value="Glutathione S-transferase kappa"/>
    <property type="match status" value="1"/>
</dbReference>
<accession>A0A5C5G5L9</accession>
<evidence type="ECO:0000259" key="6">
    <source>
        <dbReference type="Pfam" id="PF01323"/>
    </source>
</evidence>
<dbReference type="SUPFAM" id="SSF52833">
    <property type="entry name" value="Thioredoxin-like"/>
    <property type="match status" value="1"/>
</dbReference>
<evidence type="ECO:0000256" key="4">
    <source>
        <dbReference type="PIRNR" id="PIRNR006386"/>
    </source>
</evidence>
<sequence>MVRAVLHYDVVSPWTLFAYAVLKRYRQQWDMDLVLKPVFLGGVMNAAGNKPPITVPNKGKWMNQSDMPLAAQFFEVPYQFPTKFPLNTIHCMRLLRSIEEIAPEKLEKATDLFYGAIWQPTGGKTALDAIDPSNFASMLAQDNLFSKAEIDKVVELSTSDKVKGLLKSESQQAVDEGAFGFPWIVVERDDGEKRSFFGSDRFETIAFWLGKEWKGPVPEGRKGGKAKL</sequence>
<dbReference type="GO" id="GO:0004364">
    <property type="term" value="F:glutathione transferase activity"/>
    <property type="evidence" value="ECO:0007669"/>
    <property type="project" value="UniProtKB-UniRule"/>
</dbReference>
<dbReference type="EC" id="2.5.1.18" evidence="4"/>
<evidence type="ECO:0000256" key="2">
    <source>
        <dbReference type="ARBA" id="ARBA00022679"/>
    </source>
</evidence>
<protein>
    <recommendedName>
        <fullName evidence="4">Glutathione S-transferase kappa</fullName>
        <ecNumber evidence="4">2.5.1.18</ecNumber>
    </recommendedName>
</protein>
<reference evidence="7 8" key="1">
    <citation type="submission" date="2019-03" db="EMBL/GenBank/DDBJ databases">
        <title>Rhodosporidium diobovatum UCD-FST 08-225 genome sequencing, assembly, and annotation.</title>
        <authorList>
            <person name="Fakankun I.U."/>
            <person name="Fristensky B."/>
            <person name="Levin D.B."/>
        </authorList>
    </citation>
    <scope>NUCLEOTIDE SEQUENCE [LARGE SCALE GENOMIC DNA]</scope>
    <source>
        <strain evidence="7 8">UCD-FST 08-225</strain>
    </source>
</reference>
<dbReference type="GO" id="GO:0005777">
    <property type="term" value="C:peroxisome"/>
    <property type="evidence" value="ECO:0007669"/>
    <property type="project" value="TreeGrafter"/>
</dbReference>
<dbReference type="GO" id="GO:0004602">
    <property type="term" value="F:glutathione peroxidase activity"/>
    <property type="evidence" value="ECO:0007669"/>
    <property type="project" value="TreeGrafter"/>
</dbReference>
<dbReference type="InterPro" id="IPR001853">
    <property type="entry name" value="DSBA-like_thioredoxin_dom"/>
</dbReference>
<keyword evidence="2 4" id="KW-0808">Transferase</keyword>
<proteinExistence type="inferred from homology"/>
<dbReference type="Pfam" id="PF01323">
    <property type="entry name" value="DSBA"/>
    <property type="match status" value="1"/>
</dbReference>
<dbReference type="InterPro" id="IPR014440">
    <property type="entry name" value="HCCAis_GSTk"/>
</dbReference>
<dbReference type="PIRSF" id="PIRSF006386">
    <property type="entry name" value="HCCAis_GSTk"/>
    <property type="match status" value="1"/>
</dbReference>
<dbReference type="AlphaFoldDB" id="A0A5C5G5L9"/>
<dbReference type="EMBL" id="SOZI01000008">
    <property type="protein sequence ID" value="TNY23776.1"/>
    <property type="molecule type" value="Genomic_DNA"/>
</dbReference>
<dbReference type="Gene3D" id="3.40.30.10">
    <property type="entry name" value="Glutaredoxin"/>
    <property type="match status" value="1"/>
</dbReference>
<dbReference type="PANTHER" id="PTHR42943:SF2">
    <property type="entry name" value="GLUTATHIONE S-TRANSFERASE KAPPA 1"/>
    <property type="match status" value="1"/>
</dbReference>
<comment type="similarity">
    <text evidence="1 4">Belongs to the GST superfamily. Kappa family.</text>
</comment>
<evidence type="ECO:0000256" key="3">
    <source>
        <dbReference type="ARBA" id="ARBA00047960"/>
    </source>
</evidence>
<dbReference type="GO" id="GO:0006749">
    <property type="term" value="P:glutathione metabolic process"/>
    <property type="evidence" value="ECO:0007669"/>
    <property type="project" value="TreeGrafter"/>
</dbReference>
<dbReference type="InterPro" id="IPR036249">
    <property type="entry name" value="Thioredoxin-like_sf"/>
</dbReference>
<comment type="caution">
    <text evidence="7">The sequence shown here is derived from an EMBL/GenBank/DDBJ whole genome shotgun (WGS) entry which is preliminary data.</text>
</comment>
<dbReference type="Proteomes" id="UP000311382">
    <property type="component" value="Unassembled WGS sequence"/>
</dbReference>
<evidence type="ECO:0000313" key="8">
    <source>
        <dbReference type="Proteomes" id="UP000311382"/>
    </source>
</evidence>
<evidence type="ECO:0000313" key="7">
    <source>
        <dbReference type="EMBL" id="TNY23776.1"/>
    </source>
</evidence>
<dbReference type="GO" id="GO:0005739">
    <property type="term" value="C:mitochondrion"/>
    <property type="evidence" value="ECO:0007669"/>
    <property type="project" value="TreeGrafter"/>
</dbReference>
<gene>
    <name evidence="7" type="ORF">DMC30DRAFT_346817</name>
</gene>
<evidence type="ECO:0000256" key="5">
    <source>
        <dbReference type="PIRSR" id="PIRSR006386-1"/>
    </source>
</evidence>
<keyword evidence="8" id="KW-1185">Reference proteome</keyword>
<evidence type="ECO:0000256" key="1">
    <source>
        <dbReference type="ARBA" id="ARBA00006494"/>
    </source>
</evidence>
<organism evidence="7 8">
    <name type="scientific">Rhodotorula diobovata</name>
    <dbReference type="NCBI Taxonomy" id="5288"/>
    <lineage>
        <taxon>Eukaryota</taxon>
        <taxon>Fungi</taxon>
        <taxon>Dikarya</taxon>
        <taxon>Basidiomycota</taxon>
        <taxon>Pucciniomycotina</taxon>
        <taxon>Microbotryomycetes</taxon>
        <taxon>Sporidiobolales</taxon>
        <taxon>Sporidiobolaceae</taxon>
        <taxon>Rhodotorula</taxon>
    </lineage>
</organism>
<dbReference type="OrthoDB" id="4664297at2759"/>
<dbReference type="InterPro" id="IPR051924">
    <property type="entry name" value="GST_Kappa/NadH"/>
</dbReference>
<dbReference type="PANTHER" id="PTHR42943">
    <property type="entry name" value="GLUTATHIONE S-TRANSFERASE KAPPA"/>
    <property type="match status" value="1"/>
</dbReference>
<feature type="active site" description="Nucleophile" evidence="5">
    <location>
        <position position="12"/>
    </location>
</feature>